<dbReference type="InterPro" id="IPR025110">
    <property type="entry name" value="AMP-bd_C"/>
</dbReference>
<dbReference type="InterPro" id="IPR009081">
    <property type="entry name" value="PP-bd_ACP"/>
</dbReference>
<dbReference type="InterPro" id="IPR010071">
    <property type="entry name" value="AA_adenyl_dom"/>
</dbReference>
<gene>
    <name evidence="5" type="ORF">KN815_03725</name>
</gene>
<evidence type="ECO:0000313" key="5">
    <source>
        <dbReference type="EMBL" id="MBU3863235.1"/>
    </source>
</evidence>
<protein>
    <submittedName>
        <fullName evidence="5">Amino acid adenylation domain-containing protein</fullName>
    </submittedName>
</protein>
<keyword evidence="6" id="KW-1185">Reference proteome</keyword>
<dbReference type="InterPro" id="IPR000873">
    <property type="entry name" value="AMP-dep_synth/lig_dom"/>
</dbReference>
<dbReference type="PANTHER" id="PTHR45527">
    <property type="entry name" value="NONRIBOSOMAL PEPTIDE SYNTHETASE"/>
    <property type="match status" value="1"/>
</dbReference>
<dbReference type="RefSeq" id="WP_216340134.1">
    <property type="nucleotide sequence ID" value="NZ_JAHLEM010000030.1"/>
</dbReference>
<dbReference type="CDD" id="cd19531">
    <property type="entry name" value="LCL_NRPS-like"/>
    <property type="match status" value="1"/>
</dbReference>
<feature type="non-terminal residue" evidence="5">
    <location>
        <position position="2049"/>
    </location>
</feature>
<evidence type="ECO:0000256" key="2">
    <source>
        <dbReference type="ARBA" id="ARBA00022450"/>
    </source>
</evidence>
<keyword evidence="3" id="KW-0597">Phosphoprotein</keyword>
<dbReference type="Proteomes" id="UP000720508">
    <property type="component" value="Unassembled WGS sequence"/>
</dbReference>
<organism evidence="5 6">
    <name type="scientific">Streptomyces niphimycinicus</name>
    <dbReference type="NCBI Taxonomy" id="2842201"/>
    <lineage>
        <taxon>Bacteria</taxon>
        <taxon>Bacillati</taxon>
        <taxon>Actinomycetota</taxon>
        <taxon>Actinomycetes</taxon>
        <taxon>Kitasatosporales</taxon>
        <taxon>Streptomycetaceae</taxon>
        <taxon>Streptomyces</taxon>
    </lineage>
</organism>
<dbReference type="CDD" id="cd17643">
    <property type="entry name" value="A_NRPS_Cytc1-like"/>
    <property type="match status" value="1"/>
</dbReference>
<dbReference type="NCBIfam" id="TIGR01733">
    <property type="entry name" value="AA-adenyl-dom"/>
    <property type="match status" value="2"/>
</dbReference>
<dbReference type="PROSITE" id="PS00455">
    <property type="entry name" value="AMP_BINDING"/>
    <property type="match status" value="2"/>
</dbReference>
<comment type="cofactor">
    <cofactor evidence="1">
        <name>pantetheine 4'-phosphate</name>
        <dbReference type="ChEBI" id="CHEBI:47942"/>
    </cofactor>
</comment>
<dbReference type="Pfam" id="PF00501">
    <property type="entry name" value="AMP-binding"/>
    <property type="match status" value="2"/>
</dbReference>
<dbReference type="InterPro" id="IPR020845">
    <property type="entry name" value="AMP-binding_CS"/>
</dbReference>
<sequence>MSSAEREHTETREKLRNELLRRRLRNGTRAAGNAIGRADRSSPLPLSFGQQQMWVLHQLDPDSPEYLVPLAFRLRGELNTEALRTALGDLVTRHEVLRTRYALNGAEPVQIVDEPSAVQLPVEDVDGSRLDETVTRLASAPLDLRHESPLRARLLRVGPDDHVLVLVFHHIAFDAWSAGVVTTELTEFYAAHASGRAPLLAPLPLQYADFAAWQHAELADGRLTADLNEWIRRLDELPLVELPFDRPRPERRDSDGAVAEFTLSPRLTERIRGLAAQCETTPFVVLLTVFQLFLARYTGQTDIPVGTVMSGRTRPELQGLIGYGINSLVLRGRWTGDPTFRELVGQAKDTVADAYDHQSVPFALLVDRLQPTRDMSRTPLYQVAFTLHQRGEGTAVELPGLTLEPHRATGEIAKVDLELQVDEGTDAFRGQFVYATSLFDADTVRRMVRHFEQILAGAVENDSVPVSRLEVMDAAERSLLVGEPAHQEPVTSCVHELFEAQAERTPDAPAVVAGGTSLSYREVNTRANRLAHRLRRLGVGPESLVGVCLEPGPDLIPTLLGVLKSGAGYVPLDPVHPRDRLGYTLSDADVDLVVTDTAGELLLGPVFTGRFVVLDRDREDLAGESGTNPVAGTDPANTVYVIYTSGSTGRPKGCVLSHDNVVRLMRTADQHYTFGPDDVWTLSHSFAFDVSVFEMWGALLHGGTLVVVPREVTRAPDEFLDLLVAQRVTMLSQTPSAFRSLVSAAAEDDPRVPQLALRAVIFAGEKLEMAQLRPWAERFGTRRPLLANMYGITETTVHTTFHAVGADDIADGVDNPIGVPLGDLKIHLLDAQGDLVLPGAPGEVHVAGPGVARGYLNRPALTAERFVPDPFGPPGSRMYRSGDLARRRDDALAFLGRSDAQVKIRGYRIELGEIEWALTAHPDVRDAVVVIREDTPGARQLVAYLAPVGETAPEPADLRALLGRDLPEYMVPTAFVTLAALPLTANGKLDRRALPAPASDSYARNTYVAPRTPLEERVAAVWAEALDVERVGVKDGFFELGGDSLHAVALVGRLRSEGFELSVRDVFDRRTVAELCELLSTGQAGTAATRLVEPFELVAAQDRAELPDGVVDAYPLSQIQTGMVIEMLAQDGANNYHNCSSFRILDDRPFAASAFEQAVRLVVARHEMLRTSLHLTEFSVPMQLVHRSATAVVTVRDLSALAPAEREEALREFVRAERARPFDLPRPTLMRFHAHATGDGSWWMSITECHPIMEGWSYHSLFMELLQAYRRIRDGLEPEPYERPAVRFADSVAAELAALRSAEDIAYWRDVVERYPGFMLPDGWGSPEQPPVTCRTHIGWVDLEPGLRALAREAKTSLKSVMVTAFLKVLGQLTDEKEFHAGLVYDVRPEALGVERVYGMYLNTLPIPFTRPSGTWVDLVRQVFDREIASWPHRRLPLPAVQRQSTEARRLIDVFFNYQDFRQVDTDLVDSTAGIDDSPTEFPLTVSARAQRVFLTADSRVLNAANTERVGALFRAVLEAMATDPRGEAGVSFVSDEERALLLGDWAVNSAEPVTRCVYEDFEAQAARTPDAVAVLADRTPVSYAELDARANRYAHWLRALGVGPESVVGVLLDRGTDLAAGLLGTGKAGAAYLPIDPGFPARRIEQVLADSGATVLLTQTAYATGLDFAGRIVCVDADPDALGSWPATAPERQADPDGLAYVIYTSGSTGRPKGVQITHRGLANHVRWAVRELASQGEGGAPLFSSVAFDLVVPNLWAPLLAGQAVHMVPQDLDLSALAGYLAEGAPYSFIKLTPAHLEVLTMGLSPDQADRLVSVLVVAGEALTRRVVREWAERAPSVRIINEYGPTEATVGTCVHPVDGPVPSEVVPIGRPLPNVTMYVLDDRLEPVPAGVPGELYVGGTGVARGYAGHPGLTAERFVPDPYGAPGGRLYRSGDRVRVGADGAVEFLGRGDGQIKIRGYRVEAGEIEEAIAEHAPVADVRVLAREDASGGKQLVAYLVPVAGRTVDIAELRRRLQRSLPSYMVPGAYVGLEAMPLNANGKLDHRAL</sequence>
<evidence type="ECO:0000256" key="3">
    <source>
        <dbReference type="ARBA" id="ARBA00022553"/>
    </source>
</evidence>
<dbReference type="PROSITE" id="PS50075">
    <property type="entry name" value="CARRIER"/>
    <property type="match status" value="1"/>
</dbReference>
<evidence type="ECO:0000259" key="4">
    <source>
        <dbReference type="PROSITE" id="PS50075"/>
    </source>
</evidence>
<proteinExistence type="predicted"/>
<dbReference type="EMBL" id="JAHLEM010000030">
    <property type="protein sequence ID" value="MBU3863235.1"/>
    <property type="molecule type" value="Genomic_DNA"/>
</dbReference>
<reference evidence="5 6" key="1">
    <citation type="submission" date="2021-06" db="EMBL/GenBank/DDBJ databases">
        <authorList>
            <person name="Pan X."/>
        </authorList>
    </citation>
    <scope>NUCLEOTIDE SEQUENCE [LARGE SCALE GENOMIC DNA]</scope>
    <source>
        <strain evidence="5 6">4503</strain>
    </source>
</reference>
<name>A0ABS6C8T8_9ACTN</name>
<evidence type="ECO:0000313" key="6">
    <source>
        <dbReference type="Proteomes" id="UP000720508"/>
    </source>
</evidence>
<dbReference type="Pfam" id="PF00550">
    <property type="entry name" value="PP-binding"/>
    <property type="match status" value="1"/>
</dbReference>
<evidence type="ECO:0000256" key="1">
    <source>
        <dbReference type="ARBA" id="ARBA00001957"/>
    </source>
</evidence>
<dbReference type="InterPro" id="IPR006162">
    <property type="entry name" value="Ppantetheine_attach_site"/>
</dbReference>
<dbReference type="Pfam" id="PF00668">
    <property type="entry name" value="Condensation"/>
    <property type="match status" value="2"/>
</dbReference>
<keyword evidence="2" id="KW-0596">Phosphopantetheine</keyword>
<dbReference type="PROSITE" id="PS00012">
    <property type="entry name" value="PHOSPHOPANTETHEINE"/>
    <property type="match status" value="1"/>
</dbReference>
<dbReference type="SMART" id="SM00823">
    <property type="entry name" value="PKS_PP"/>
    <property type="match status" value="1"/>
</dbReference>
<accession>A0ABS6C8T8</accession>
<dbReference type="CDD" id="cd05930">
    <property type="entry name" value="A_NRPS"/>
    <property type="match status" value="1"/>
</dbReference>
<feature type="domain" description="Carrier" evidence="4">
    <location>
        <begin position="1009"/>
        <end position="1083"/>
    </location>
</feature>
<comment type="caution">
    <text evidence="5">The sequence shown here is derived from an EMBL/GenBank/DDBJ whole genome shotgun (WGS) entry which is preliminary data.</text>
</comment>
<dbReference type="NCBIfam" id="NF003417">
    <property type="entry name" value="PRK04813.1"/>
    <property type="match status" value="2"/>
</dbReference>
<dbReference type="PANTHER" id="PTHR45527:SF1">
    <property type="entry name" value="FATTY ACID SYNTHASE"/>
    <property type="match status" value="1"/>
</dbReference>
<dbReference type="InterPro" id="IPR020806">
    <property type="entry name" value="PKS_PP-bd"/>
</dbReference>
<dbReference type="InterPro" id="IPR001242">
    <property type="entry name" value="Condensation_dom"/>
</dbReference>
<dbReference type="Pfam" id="PF13193">
    <property type="entry name" value="AMP-binding_C"/>
    <property type="match status" value="2"/>
</dbReference>